<accession>A0A1P8Q5N5</accession>
<evidence type="ECO:0000313" key="1">
    <source>
        <dbReference type="EMBL" id="APX73158.1"/>
    </source>
</evidence>
<keyword evidence="2" id="KW-1185">Reference proteome</keyword>
<name>A0A1P8Q5N5_9LACO</name>
<reference evidence="2" key="1">
    <citation type="submission" date="2016-12" db="EMBL/GenBank/DDBJ databases">
        <authorList>
            <person name="Jung M.Y."/>
            <person name="Lee S.H."/>
        </authorList>
    </citation>
    <scope>NUCLEOTIDE SEQUENCE [LARGE SCALE GENOMIC DNA]</scope>
    <source>
        <strain evidence="2">WiKim39</strain>
    </source>
</reference>
<protein>
    <recommendedName>
        <fullName evidence="3">SHOCT domain-containing protein</fullName>
    </recommendedName>
</protein>
<dbReference type="OrthoDB" id="1908357at2"/>
<gene>
    <name evidence="1" type="ORF">BTM29_11615</name>
</gene>
<proteinExistence type="predicted"/>
<evidence type="ECO:0008006" key="3">
    <source>
        <dbReference type="Google" id="ProtNLM"/>
    </source>
</evidence>
<dbReference type="EMBL" id="CP019323">
    <property type="protein sequence ID" value="APX73158.1"/>
    <property type="molecule type" value="Genomic_DNA"/>
</dbReference>
<evidence type="ECO:0000313" key="2">
    <source>
        <dbReference type="Proteomes" id="UP000187499"/>
    </source>
</evidence>
<dbReference type="RefSeq" id="WP_076618051.1">
    <property type="nucleotide sequence ID" value="NZ_CP019323.1"/>
</dbReference>
<dbReference type="AlphaFoldDB" id="A0A1P8Q5N5"/>
<organism evidence="1 2">
    <name type="scientific">Companilactobacillus allii</name>
    <dbReference type="NCBI Taxonomy" id="1847728"/>
    <lineage>
        <taxon>Bacteria</taxon>
        <taxon>Bacillati</taxon>
        <taxon>Bacillota</taxon>
        <taxon>Bacilli</taxon>
        <taxon>Lactobacillales</taxon>
        <taxon>Lactobacillaceae</taxon>
        <taxon>Companilactobacillus</taxon>
    </lineage>
</organism>
<dbReference type="KEGG" id="lalw:BTM29_11615"/>
<dbReference type="Proteomes" id="UP000187499">
    <property type="component" value="Chromosome"/>
</dbReference>
<sequence length="240" mass="27136">MGIWDSIKRGASNMSRLSELESKLRNNQNLTNSELAEFEQLSKSTLNEIFEKKPGKFFKGTSNYGQISIDENKQLFKLNTKVYHFENLNTYELLENESSISSGGLGIGRAIVGGALVGSVGAVIGGTTKRRKNTNIVESLKIFISFKGIREISTTLPFITKKQKKDKKYEKQLVSAKETLAGLDYISNFMNNQIQSNQQVNTTQSNSADEIRQYMELLNDGIITPQEFEYKKNEILNRRI</sequence>